<evidence type="ECO:0000256" key="6">
    <source>
        <dbReference type="ARBA" id="ARBA00023136"/>
    </source>
</evidence>
<evidence type="ECO:0000256" key="4">
    <source>
        <dbReference type="ARBA" id="ARBA00022692"/>
    </source>
</evidence>
<dbReference type="Pfam" id="PF00795">
    <property type="entry name" value="CN_hydrolase"/>
    <property type="match status" value="1"/>
</dbReference>
<dbReference type="GO" id="GO:0016746">
    <property type="term" value="F:acyltransferase activity"/>
    <property type="evidence" value="ECO:0007669"/>
    <property type="project" value="UniProtKB-KW"/>
</dbReference>
<feature type="transmembrane region" description="Helical" evidence="8">
    <location>
        <begin position="515"/>
        <end position="533"/>
    </location>
</feature>
<feature type="transmembrane region" description="Helical" evidence="8">
    <location>
        <begin position="168"/>
        <end position="198"/>
    </location>
</feature>
<evidence type="ECO:0000256" key="3">
    <source>
        <dbReference type="ARBA" id="ARBA00022679"/>
    </source>
</evidence>
<organism evidence="10 11">
    <name type="scientific">Amycolatopsis samaneae</name>
    <dbReference type="NCBI Taxonomy" id="664691"/>
    <lineage>
        <taxon>Bacteria</taxon>
        <taxon>Bacillati</taxon>
        <taxon>Actinomycetota</taxon>
        <taxon>Actinomycetes</taxon>
        <taxon>Pseudonocardiales</taxon>
        <taxon>Pseudonocardiaceae</taxon>
        <taxon>Amycolatopsis</taxon>
    </lineage>
</organism>
<evidence type="ECO:0000256" key="1">
    <source>
        <dbReference type="ARBA" id="ARBA00004651"/>
    </source>
</evidence>
<evidence type="ECO:0000256" key="5">
    <source>
        <dbReference type="ARBA" id="ARBA00022989"/>
    </source>
</evidence>
<dbReference type="Pfam" id="PF20154">
    <property type="entry name" value="LNT_N"/>
    <property type="match status" value="1"/>
</dbReference>
<evidence type="ECO:0000313" key="11">
    <source>
        <dbReference type="Proteomes" id="UP001597419"/>
    </source>
</evidence>
<keyword evidence="5 8" id="KW-1133">Transmembrane helix</keyword>
<feature type="transmembrane region" description="Helical" evidence="8">
    <location>
        <begin position="219"/>
        <end position="238"/>
    </location>
</feature>
<keyword evidence="7 8" id="KW-0012">Acyltransferase</keyword>
<dbReference type="PANTHER" id="PTHR38686">
    <property type="entry name" value="APOLIPOPROTEIN N-ACYLTRANSFERASE"/>
    <property type="match status" value="1"/>
</dbReference>
<dbReference type="Gene3D" id="3.60.110.10">
    <property type="entry name" value="Carbon-nitrogen hydrolase"/>
    <property type="match status" value="1"/>
</dbReference>
<gene>
    <name evidence="8 10" type="primary">lnt</name>
    <name evidence="10" type="ORF">ACFSYJ_30785</name>
</gene>
<accession>A0ABW5GQ69</accession>
<dbReference type="NCBIfam" id="TIGR00546">
    <property type="entry name" value="lnt"/>
    <property type="match status" value="1"/>
</dbReference>
<sequence>MVVTAADTEPEVPREPARRRRISRAWLLRFVVAAASGFVFYLSFAPRPLWWLAPLAFTGFGLVLHGRRFRGGFGYGFVFGLAFFLPLLTWLLAFLGPDFGPWPWLGLCLALSVYFGLAGWLITVVSRLPLAPLWSALVFVALETPRTWFPLGGFPWGRVGFSQPEGAFLSLASVGGAPLVGFAVCLTGFALAALLLRLKSLKATFRDRNALKVAFRDRRALGTAAFVVVPVVAGLALWPTIGTGAQDGERTVATVQGNAPDIGLALQGQRKLLRDNHLAESERLLDDINHQRVPRPDLVVWPESATTVTGPDPQLDQLVASFGAPALIGGLYRLPDGHAQNSVIAWDPHTGPGARYSKQQLVPFGEYLPARKIAELVTPFLDSETVDMVPGDGANAALNVARTKVGVFVCYETAFDYPARESVADGAELLVVPTNNAWYGPGEMSYQQLAMSRLRAVEHSRAVVVSAISGVSAIIAPDGSVTASTGLFTAESLVGRVPLRTQTTLSDRLGAWTEYGLLALAIAGVAGGSVLRFRIRGAQRTRRAQGTGTGEAAG</sequence>
<dbReference type="HAMAP" id="MF_01148">
    <property type="entry name" value="Lnt"/>
    <property type="match status" value="1"/>
</dbReference>
<dbReference type="InterPro" id="IPR003010">
    <property type="entry name" value="C-N_Hydrolase"/>
</dbReference>
<feature type="domain" description="CN hydrolase" evidence="9">
    <location>
        <begin position="250"/>
        <end position="499"/>
    </location>
</feature>
<dbReference type="EC" id="2.3.1.269" evidence="8"/>
<dbReference type="InterPro" id="IPR045378">
    <property type="entry name" value="LNT_N"/>
</dbReference>
<protein>
    <recommendedName>
        <fullName evidence="8">Apolipoprotein N-acyltransferase</fullName>
        <shortName evidence="8">ALP N-acyltransferase</shortName>
        <ecNumber evidence="8">2.3.1.269</ecNumber>
    </recommendedName>
</protein>
<dbReference type="PROSITE" id="PS50263">
    <property type="entry name" value="CN_HYDROLASE"/>
    <property type="match status" value="1"/>
</dbReference>
<dbReference type="SUPFAM" id="SSF56317">
    <property type="entry name" value="Carbon-nitrogen hydrolase"/>
    <property type="match status" value="1"/>
</dbReference>
<comment type="catalytic activity">
    <reaction evidence="8">
        <text>N-terminal S-1,2-diacyl-sn-glyceryl-L-cysteinyl-[lipoprotein] + a glycerophospholipid = N-acyl-S-1,2-diacyl-sn-glyceryl-L-cysteinyl-[lipoprotein] + a 2-acyl-sn-glycero-3-phospholipid + H(+)</text>
        <dbReference type="Rhea" id="RHEA:48228"/>
        <dbReference type="Rhea" id="RHEA-COMP:14681"/>
        <dbReference type="Rhea" id="RHEA-COMP:14684"/>
        <dbReference type="ChEBI" id="CHEBI:15378"/>
        <dbReference type="ChEBI" id="CHEBI:136912"/>
        <dbReference type="ChEBI" id="CHEBI:140656"/>
        <dbReference type="ChEBI" id="CHEBI:140657"/>
        <dbReference type="ChEBI" id="CHEBI:140660"/>
        <dbReference type="EC" id="2.3.1.269"/>
    </reaction>
</comment>
<comment type="similarity">
    <text evidence="8">Belongs to the CN hydrolase family. Apolipoprotein N-acyltransferase subfamily.</text>
</comment>
<feature type="transmembrane region" description="Helical" evidence="8">
    <location>
        <begin position="102"/>
        <end position="123"/>
    </location>
</feature>
<name>A0ABW5GQ69_9PSEU</name>
<keyword evidence="3 8" id="KW-0808">Transferase</keyword>
<evidence type="ECO:0000313" key="10">
    <source>
        <dbReference type="EMBL" id="MFD2463031.1"/>
    </source>
</evidence>
<feature type="transmembrane region" description="Helical" evidence="8">
    <location>
        <begin position="26"/>
        <end position="43"/>
    </location>
</feature>
<dbReference type="Proteomes" id="UP001597419">
    <property type="component" value="Unassembled WGS sequence"/>
</dbReference>
<evidence type="ECO:0000256" key="7">
    <source>
        <dbReference type="ARBA" id="ARBA00023315"/>
    </source>
</evidence>
<dbReference type="CDD" id="cd07571">
    <property type="entry name" value="ALP_N-acyl_transferase"/>
    <property type="match status" value="1"/>
</dbReference>
<feature type="transmembrane region" description="Helical" evidence="8">
    <location>
        <begin position="49"/>
        <end position="66"/>
    </location>
</feature>
<dbReference type="InterPro" id="IPR004563">
    <property type="entry name" value="Apolipo_AcylTrfase"/>
</dbReference>
<comment type="pathway">
    <text evidence="8">Protein modification; lipoprotein biosynthesis (N-acyl transfer).</text>
</comment>
<keyword evidence="11" id="KW-1185">Reference proteome</keyword>
<feature type="transmembrane region" description="Helical" evidence="8">
    <location>
        <begin position="130"/>
        <end position="148"/>
    </location>
</feature>
<dbReference type="EMBL" id="JBHUKU010000020">
    <property type="protein sequence ID" value="MFD2463031.1"/>
    <property type="molecule type" value="Genomic_DNA"/>
</dbReference>
<feature type="transmembrane region" description="Helical" evidence="8">
    <location>
        <begin position="73"/>
        <end position="96"/>
    </location>
</feature>
<proteinExistence type="inferred from homology"/>
<evidence type="ECO:0000256" key="2">
    <source>
        <dbReference type="ARBA" id="ARBA00022475"/>
    </source>
</evidence>
<comment type="subcellular location">
    <subcellularLocation>
        <location evidence="1 8">Cell membrane</location>
        <topology evidence="1 8">Multi-pass membrane protein</topology>
    </subcellularLocation>
</comment>
<comment type="caution">
    <text evidence="10">The sequence shown here is derived from an EMBL/GenBank/DDBJ whole genome shotgun (WGS) entry which is preliminary data.</text>
</comment>
<evidence type="ECO:0000259" key="9">
    <source>
        <dbReference type="PROSITE" id="PS50263"/>
    </source>
</evidence>
<keyword evidence="2 8" id="KW-1003">Cell membrane</keyword>
<keyword evidence="4 8" id="KW-0812">Transmembrane</keyword>
<evidence type="ECO:0000256" key="8">
    <source>
        <dbReference type="HAMAP-Rule" id="MF_01148"/>
    </source>
</evidence>
<keyword evidence="6 8" id="KW-0472">Membrane</keyword>
<comment type="function">
    <text evidence="8">Catalyzes the phospholipid dependent N-acylation of the N-terminal cysteine of apolipoprotein, the last step in lipoprotein maturation.</text>
</comment>
<reference evidence="11" key="1">
    <citation type="journal article" date="2019" name="Int. J. Syst. Evol. Microbiol.">
        <title>The Global Catalogue of Microorganisms (GCM) 10K type strain sequencing project: providing services to taxonomists for standard genome sequencing and annotation.</title>
        <authorList>
            <consortium name="The Broad Institute Genomics Platform"/>
            <consortium name="The Broad Institute Genome Sequencing Center for Infectious Disease"/>
            <person name="Wu L."/>
            <person name="Ma J."/>
        </authorList>
    </citation>
    <scope>NUCLEOTIDE SEQUENCE [LARGE SCALE GENOMIC DNA]</scope>
    <source>
        <strain evidence="11">CGMCC 4.7643</strain>
    </source>
</reference>
<dbReference type="InterPro" id="IPR036526">
    <property type="entry name" value="C-N_Hydrolase_sf"/>
</dbReference>
<dbReference type="RefSeq" id="WP_345392624.1">
    <property type="nucleotide sequence ID" value="NZ_BAABHG010000005.1"/>
</dbReference>
<dbReference type="PANTHER" id="PTHR38686:SF1">
    <property type="entry name" value="APOLIPOPROTEIN N-ACYLTRANSFERASE"/>
    <property type="match status" value="1"/>
</dbReference>